<name>A0AAV6KXY6_9ERIC</name>
<proteinExistence type="predicted"/>
<protein>
    <submittedName>
        <fullName evidence="1">Uncharacterized protein</fullName>
    </submittedName>
</protein>
<sequence>MKRMTLRSAIGMRIIFYNPFPFPLTPNGVCECLITTITTLDTIDLCPLLLARVTHKHYHSPLTDIAKKPQPKETIAQGSLDITPNTRSHPLACL</sequence>
<organism evidence="1 2">
    <name type="scientific">Rhododendron griersonianum</name>
    <dbReference type="NCBI Taxonomy" id="479676"/>
    <lineage>
        <taxon>Eukaryota</taxon>
        <taxon>Viridiplantae</taxon>
        <taxon>Streptophyta</taxon>
        <taxon>Embryophyta</taxon>
        <taxon>Tracheophyta</taxon>
        <taxon>Spermatophyta</taxon>
        <taxon>Magnoliopsida</taxon>
        <taxon>eudicotyledons</taxon>
        <taxon>Gunneridae</taxon>
        <taxon>Pentapetalae</taxon>
        <taxon>asterids</taxon>
        <taxon>Ericales</taxon>
        <taxon>Ericaceae</taxon>
        <taxon>Ericoideae</taxon>
        <taxon>Rhodoreae</taxon>
        <taxon>Rhododendron</taxon>
    </lineage>
</organism>
<accession>A0AAV6KXY6</accession>
<keyword evidence="2" id="KW-1185">Reference proteome</keyword>
<dbReference type="AlphaFoldDB" id="A0AAV6KXY6"/>
<gene>
    <name evidence="1" type="ORF">RHGRI_007544</name>
</gene>
<evidence type="ECO:0000313" key="2">
    <source>
        <dbReference type="Proteomes" id="UP000823749"/>
    </source>
</evidence>
<reference evidence="1" key="1">
    <citation type="submission" date="2020-08" db="EMBL/GenBank/DDBJ databases">
        <title>Plant Genome Project.</title>
        <authorList>
            <person name="Zhang R.-G."/>
        </authorList>
    </citation>
    <scope>NUCLEOTIDE SEQUENCE</scope>
    <source>
        <strain evidence="1">WSP0</strain>
        <tissue evidence="1">Leaf</tissue>
    </source>
</reference>
<evidence type="ECO:0000313" key="1">
    <source>
        <dbReference type="EMBL" id="KAG5557326.1"/>
    </source>
</evidence>
<comment type="caution">
    <text evidence="1">The sequence shown here is derived from an EMBL/GenBank/DDBJ whole genome shotgun (WGS) entry which is preliminary data.</text>
</comment>
<dbReference type="EMBL" id="JACTNZ010000003">
    <property type="protein sequence ID" value="KAG5557326.1"/>
    <property type="molecule type" value="Genomic_DNA"/>
</dbReference>
<dbReference type="Proteomes" id="UP000823749">
    <property type="component" value="Chromosome 3"/>
</dbReference>